<dbReference type="EMBL" id="CAJGYM010000068">
    <property type="protein sequence ID" value="CAD6196190.1"/>
    <property type="molecule type" value="Genomic_DNA"/>
</dbReference>
<dbReference type="AlphaFoldDB" id="A0A8S1HHQ7"/>
<sequence>MKELHDFARRAVEKGEAHIYLNALHKNLHTMVKEDFYEPLCHKASVLHSESLKSRRDPLSIQLFKDRTLWIAKIPSCDFCDRLLIQSTDYYIRQNLDFLSEDFESNMAIFRLLTQRSVYLFEKKETS</sequence>
<reference evidence="1" key="1">
    <citation type="submission" date="2020-10" db="EMBL/GenBank/DDBJ databases">
        <authorList>
            <person name="Kikuchi T."/>
        </authorList>
    </citation>
    <scope>NUCLEOTIDE SEQUENCE</scope>
    <source>
        <strain evidence="1">NKZ352</strain>
    </source>
</reference>
<dbReference type="Proteomes" id="UP000835052">
    <property type="component" value="Unassembled WGS sequence"/>
</dbReference>
<organism evidence="1 2">
    <name type="scientific">Caenorhabditis auriculariae</name>
    <dbReference type="NCBI Taxonomy" id="2777116"/>
    <lineage>
        <taxon>Eukaryota</taxon>
        <taxon>Metazoa</taxon>
        <taxon>Ecdysozoa</taxon>
        <taxon>Nematoda</taxon>
        <taxon>Chromadorea</taxon>
        <taxon>Rhabditida</taxon>
        <taxon>Rhabditina</taxon>
        <taxon>Rhabditomorpha</taxon>
        <taxon>Rhabditoidea</taxon>
        <taxon>Rhabditidae</taxon>
        <taxon>Peloderinae</taxon>
        <taxon>Caenorhabditis</taxon>
    </lineage>
</organism>
<gene>
    <name evidence="1" type="ORF">CAUJ_LOCUS12105</name>
</gene>
<protein>
    <submittedName>
        <fullName evidence="1">Uncharacterized protein</fullName>
    </submittedName>
</protein>
<name>A0A8S1HHQ7_9PELO</name>
<comment type="caution">
    <text evidence="1">The sequence shown here is derived from an EMBL/GenBank/DDBJ whole genome shotgun (WGS) entry which is preliminary data.</text>
</comment>
<accession>A0A8S1HHQ7</accession>
<evidence type="ECO:0000313" key="1">
    <source>
        <dbReference type="EMBL" id="CAD6196190.1"/>
    </source>
</evidence>
<proteinExistence type="predicted"/>
<keyword evidence="2" id="KW-1185">Reference proteome</keyword>
<evidence type="ECO:0000313" key="2">
    <source>
        <dbReference type="Proteomes" id="UP000835052"/>
    </source>
</evidence>